<protein>
    <submittedName>
        <fullName evidence="4">DctP family TRAP transporter solute-binding subunit</fullName>
    </submittedName>
</protein>
<dbReference type="InterPro" id="IPR018389">
    <property type="entry name" value="DctP_fam"/>
</dbReference>
<evidence type="ECO:0000256" key="2">
    <source>
        <dbReference type="ARBA" id="ARBA00022448"/>
    </source>
</evidence>
<dbReference type="EMBL" id="JBHMAF010000194">
    <property type="protein sequence ID" value="MFB9761568.1"/>
    <property type="molecule type" value="Genomic_DNA"/>
</dbReference>
<keyword evidence="2" id="KW-0813">Transport</keyword>
<dbReference type="NCBIfam" id="NF037995">
    <property type="entry name" value="TRAP_S1"/>
    <property type="match status" value="1"/>
</dbReference>
<dbReference type="PANTHER" id="PTHR33376">
    <property type="match status" value="1"/>
</dbReference>
<dbReference type="PANTHER" id="PTHR33376:SF7">
    <property type="entry name" value="C4-DICARBOXYLATE-BINDING PROTEIN DCTB"/>
    <property type="match status" value="1"/>
</dbReference>
<keyword evidence="5" id="KW-1185">Reference proteome</keyword>
<sequence>MDYDQVSDQERLIIRFPYVTGENTPKGLAAKKFKELIEKRSNGKIEVQVFPNSSLYSDYKEIEQLQKGNVQMIAPHTAKFSEILPEAQLLDLPYLFNNHEEVGELAEGPVGAEISRLLEKKGFKLLAVWNNGFKQLTNNQKPIQTPEDLFGLVFRIAHSEVIKEQFELAGAKSIVLPFNELYGALEAGKVQGEENTVSNINNKRLYTHQEYMTKSDHGYLGYFVITTNQFWSSLPKDTKTMLEETIDEVTEWERQTAAKMEEEQYLQLKQQEDLSIYELSPKEKTEWRNTFHSTYQWFTNKIDNKVIEEYIKTK</sequence>
<evidence type="ECO:0000256" key="3">
    <source>
        <dbReference type="ARBA" id="ARBA00022729"/>
    </source>
</evidence>
<accession>A0ABV5WLP1</accession>
<dbReference type="PIRSF" id="PIRSF006470">
    <property type="entry name" value="DctB"/>
    <property type="match status" value="1"/>
</dbReference>
<dbReference type="Pfam" id="PF03480">
    <property type="entry name" value="DctP"/>
    <property type="match status" value="1"/>
</dbReference>
<gene>
    <name evidence="4" type="ORF">ACFFMS_25335</name>
</gene>
<evidence type="ECO:0000256" key="1">
    <source>
        <dbReference type="ARBA" id="ARBA00009023"/>
    </source>
</evidence>
<name>A0ABV5WLP1_9BACI</name>
<comment type="similarity">
    <text evidence="1">Belongs to the bacterial solute-binding protein 7 family.</text>
</comment>
<evidence type="ECO:0000313" key="4">
    <source>
        <dbReference type="EMBL" id="MFB9761568.1"/>
    </source>
</evidence>
<comment type="caution">
    <text evidence="4">The sequence shown here is derived from an EMBL/GenBank/DDBJ whole genome shotgun (WGS) entry which is preliminary data.</text>
</comment>
<reference evidence="4 5" key="1">
    <citation type="submission" date="2024-09" db="EMBL/GenBank/DDBJ databases">
        <authorList>
            <person name="Sun Q."/>
            <person name="Mori K."/>
        </authorList>
    </citation>
    <scope>NUCLEOTIDE SEQUENCE [LARGE SCALE GENOMIC DNA]</scope>
    <source>
        <strain evidence="4 5">JCM 11201</strain>
    </source>
</reference>
<dbReference type="Proteomes" id="UP001589609">
    <property type="component" value="Unassembled WGS sequence"/>
</dbReference>
<organism evidence="4 5">
    <name type="scientific">Ectobacillus funiculus</name>
    <dbReference type="NCBI Taxonomy" id="137993"/>
    <lineage>
        <taxon>Bacteria</taxon>
        <taxon>Bacillati</taxon>
        <taxon>Bacillota</taxon>
        <taxon>Bacilli</taxon>
        <taxon>Bacillales</taxon>
        <taxon>Bacillaceae</taxon>
        <taxon>Ectobacillus</taxon>
    </lineage>
</organism>
<dbReference type="NCBIfam" id="TIGR00787">
    <property type="entry name" value="dctP"/>
    <property type="match status" value="1"/>
</dbReference>
<dbReference type="InterPro" id="IPR038404">
    <property type="entry name" value="TRAP_DctP_sf"/>
</dbReference>
<proteinExistence type="inferred from homology"/>
<dbReference type="InterPro" id="IPR004682">
    <property type="entry name" value="TRAP_DctP"/>
</dbReference>
<dbReference type="Gene3D" id="3.40.190.170">
    <property type="entry name" value="Bacterial extracellular solute-binding protein, family 7"/>
    <property type="match status" value="1"/>
</dbReference>
<keyword evidence="3" id="KW-0732">Signal</keyword>
<evidence type="ECO:0000313" key="5">
    <source>
        <dbReference type="Proteomes" id="UP001589609"/>
    </source>
</evidence>